<reference evidence="1" key="1">
    <citation type="submission" date="2014-11" db="EMBL/GenBank/DDBJ databases">
        <authorList>
            <person name="Zhu J."/>
            <person name="Qi W."/>
            <person name="Song R."/>
        </authorList>
    </citation>
    <scope>NUCLEOTIDE SEQUENCE</scope>
</reference>
<protein>
    <submittedName>
        <fullName evidence="1">Uncharacterized protein</fullName>
    </submittedName>
</protein>
<proteinExistence type="predicted"/>
<dbReference type="AlphaFoldDB" id="A0A1B1TA50"/>
<reference evidence="1" key="2">
    <citation type="journal article" date="2015" name="ISME J.">
        <title>A new class of marine Euryarchaeota group II from the Mediterranean deep chlorophyll maximum.</title>
        <authorList>
            <person name="Martin-Cuadrado A.B."/>
            <person name="Garcia-Heredia I."/>
            <person name="Molto A.G."/>
            <person name="Lopez-Ubeda R."/>
            <person name="Kimes N."/>
            <person name="Lopez-Garcia P."/>
            <person name="Moreira D."/>
            <person name="Rodriguez-Valera F."/>
        </authorList>
    </citation>
    <scope>NUCLEOTIDE SEQUENCE</scope>
</reference>
<dbReference type="EMBL" id="KP211814">
    <property type="protein sequence ID" value="ANV79156.1"/>
    <property type="molecule type" value="Genomic_DNA"/>
</dbReference>
<evidence type="ECO:0000313" key="1">
    <source>
        <dbReference type="EMBL" id="ANV79156.1"/>
    </source>
</evidence>
<sequence>MGLNESYDGSELITQDFEMLGSGSMILSDSEEGEGLLIEAQVKDAFIVRSWSD</sequence>
<accession>A0A1B1TA50</accession>
<organism evidence="1">
    <name type="scientific">uncultured Poseidoniia archaeon</name>
    <dbReference type="NCBI Taxonomy" id="1697135"/>
    <lineage>
        <taxon>Archaea</taxon>
        <taxon>Methanobacteriati</taxon>
        <taxon>Thermoplasmatota</taxon>
        <taxon>Candidatus Poseidoniia</taxon>
        <taxon>environmental samples</taxon>
    </lineage>
</organism>
<name>A0A1B1TA50_9ARCH</name>